<evidence type="ECO:0000256" key="10">
    <source>
        <dbReference type="ARBA" id="ARBA00023004"/>
    </source>
</evidence>
<dbReference type="SUPFAM" id="SSF46626">
    <property type="entry name" value="Cytochrome c"/>
    <property type="match status" value="1"/>
</dbReference>
<keyword evidence="11" id="KW-0186">Copper</keyword>
<dbReference type="PANTHER" id="PTHR22888">
    <property type="entry name" value="CYTOCHROME C OXIDASE, SUBUNIT II"/>
    <property type="match status" value="1"/>
</dbReference>
<evidence type="ECO:0000259" key="18">
    <source>
        <dbReference type="PROSITE" id="PS50857"/>
    </source>
</evidence>
<feature type="domain" description="Cytochrome c" evidence="19">
    <location>
        <begin position="204"/>
        <end position="295"/>
    </location>
</feature>
<evidence type="ECO:0000313" key="20">
    <source>
        <dbReference type="EMBL" id="MBP2292889.1"/>
    </source>
</evidence>
<proteinExistence type="inferred from homology"/>
<keyword evidence="21" id="KW-1185">Reference proteome</keyword>
<reference evidence="20 21" key="1">
    <citation type="submission" date="2021-03" db="EMBL/GenBank/DDBJ databases">
        <title>Genomic Encyclopedia of Type Strains, Phase III (KMG-III): the genomes of soil and plant-associated and newly described type strains.</title>
        <authorList>
            <person name="Whitman W."/>
        </authorList>
    </citation>
    <scope>NUCLEOTIDE SEQUENCE [LARGE SCALE GENOMIC DNA]</scope>
    <source>
        <strain evidence="20 21">IMMIB AFH-6</strain>
    </source>
</reference>
<dbReference type="InterPro" id="IPR014222">
    <property type="entry name" value="Cyt_c_oxidase_su2"/>
</dbReference>
<keyword evidence="5" id="KW-0679">Respiratory chain</keyword>
<dbReference type="InterPro" id="IPR002429">
    <property type="entry name" value="CcO_II-like_C"/>
</dbReference>
<protein>
    <recommendedName>
        <fullName evidence="14">Cytochrome aa3 subunit 2</fullName>
    </recommendedName>
</protein>
<dbReference type="Pfam" id="PF00034">
    <property type="entry name" value="Cytochrom_C"/>
    <property type="match status" value="1"/>
</dbReference>
<feature type="transmembrane region" description="Helical" evidence="17">
    <location>
        <begin position="46"/>
        <end position="67"/>
    </location>
</feature>
<evidence type="ECO:0000256" key="14">
    <source>
        <dbReference type="ARBA" id="ARBA00031399"/>
    </source>
</evidence>
<dbReference type="PROSITE" id="PS00078">
    <property type="entry name" value="COX2"/>
    <property type="match status" value="1"/>
</dbReference>
<dbReference type="InterPro" id="IPR045187">
    <property type="entry name" value="CcO_II"/>
</dbReference>
<comment type="caution">
    <text evidence="20">The sequence shown here is derived from an EMBL/GenBank/DDBJ whole genome shotgun (WGS) entry which is preliminary data.</text>
</comment>
<keyword evidence="8" id="KW-0249">Electron transport</keyword>
<organism evidence="20 21">
    <name type="scientific">Azospirillum rugosum</name>
    <dbReference type="NCBI Taxonomy" id="416170"/>
    <lineage>
        <taxon>Bacteria</taxon>
        <taxon>Pseudomonadati</taxon>
        <taxon>Pseudomonadota</taxon>
        <taxon>Alphaproteobacteria</taxon>
        <taxon>Rhodospirillales</taxon>
        <taxon>Azospirillaceae</taxon>
        <taxon>Azospirillum</taxon>
    </lineage>
</organism>
<evidence type="ECO:0000256" key="12">
    <source>
        <dbReference type="ARBA" id="ARBA00023136"/>
    </source>
</evidence>
<dbReference type="NCBIfam" id="TIGR02866">
    <property type="entry name" value="CoxB"/>
    <property type="match status" value="1"/>
</dbReference>
<evidence type="ECO:0000256" key="6">
    <source>
        <dbReference type="ARBA" id="ARBA00022692"/>
    </source>
</evidence>
<keyword evidence="12 17" id="KW-0472">Membrane</keyword>
<feature type="domain" description="Cytochrome oxidase subunit II copper A binding" evidence="18">
    <location>
        <begin position="77"/>
        <end position="193"/>
    </location>
</feature>
<comment type="function">
    <text evidence="13">Subunits I and II form the functional core of the enzyme complex. Electrons originating in cytochrome c are transferred via heme a and Cu(A) to the binuclear center formed by heme a3 and Cu(B).</text>
</comment>
<dbReference type="Pfam" id="PF00116">
    <property type="entry name" value="COX2"/>
    <property type="match status" value="1"/>
</dbReference>
<comment type="subcellular location">
    <subcellularLocation>
        <location evidence="1">Membrane</location>
        <topology evidence="1">Multi-pass membrane protein</topology>
    </subcellularLocation>
</comment>
<comment type="similarity">
    <text evidence="2">Belongs to the cytochrome c oxidase subunit 2 family.</text>
</comment>
<evidence type="ECO:0000256" key="11">
    <source>
        <dbReference type="ARBA" id="ARBA00023008"/>
    </source>
</evidence>
<evidence type="ECO:0000256" key="7">
    <source>
        <dbReference type="ARBA" id="ARBA00022723"/>
    </source>
</evidence>
<evidence type="ECO:0000256" key="17">
    <source>
        <dbReference type="SAM" id="Phobius"/>
    </source>
</evidence>
<keyword evidence="6 17" id="KW-0812">Transmembrane</keyword>
<evidence type="ECO:0000256" key="16">
    <source>
        <dbReference type="PROSITE-ProRule" id="PRU00433"/>
    </source>
</evidence>
<dbReference type="PANTHER" id="PTHR22888:SF9">
    <property type="entry name" value="CYTOCHROME C OXIDASE SUBUNIT 2"/>
    <property type="match status" value="1"/>
</dbReference>
<keyword evidence="3" id="KW-0813">Transport</keyword>
<evidence type="ECO:0000259" key="19">
    <source>
        <dbReference type="PROSITE" id="PS51007"/>
    </source>
</evidence>
<evidence type="ECO:0000256" key="3">
    <source>
        <dbReference type="ARBA" id="ARBA00022448"/>
    </source>
</evidence>
<evidence type="ECO:0000256" key="8">
    <source>
        <dbReference type="ARBA" id="ARBA00022982"/>
    </source>
</evidence>
<comment type="catalytic activity">
    <reaction evidence="15">
        <text>4 Fe(II)-[cytochrome c] + O2 + 8 H(+)(in) = 4 Fe(III)-[cytochrome c] + 2 H2O + 4 H(+)(out)</text>
        <dbReference type="Rhea" id="RHEA:11436"/>
        <dbReference type="Rhea" id="RHEA-COMP:10350"/>
        <dbReference type="Rhea" id="RHEA-COMP:14399"/>
        <dbReference type="ChEBI" id="CHEBI:15377"/>
        <dbReference type="ChEBI" id="CHEBI:15378"/>
        <dbReference type="ChEBI" id="CHEBI:15379"/>
        <dbReference type="ChEBI" id="CHEBI:29033"/>
        <dbReference type="ChEBI" id="CHEBI:29034"/>
        <dbReference type="EC" id="7.1.1.9"/>
    </reaction>
</comment>
<dbReference type="PROSITE" id="PS51007">
    <property type="entry name" value="CYTC"/>
    <property type="match status" value="1"/>
</dbReference>
<keyword evidence="10 16" id="KW-0408">Iron</keyword>
<dbReference type="InterPro" id="IPR009056">
    <property type="entry name" value="Cyt_c-like_dom"/>
</dbReference>
<dbReference type="Gene3D" id="2.60.40.420">
    <property type="entry name" value="Cupredoxins - blue copper proteins"/>
    <property type="match status" value="1"/>
</dbReference>
<dbReference type="CDD" id="cd04213">
    <property type="entry name" value="CuRO_CcO_Caa3_II"/>
    <property type="match status" value="1"/>
</dbReference>
<gene>
    <name evidence="20" type="ORF">J2851_002670</name>
</gene>
<dbReference type="InterPro" id="IPR036909">
    <property type="entry name" value="Cyt_c-like_dom_sf"/>
</dbReference>
<accession>A0ABS4SK01</accession>
<evidence type="ECO:0000313" key="21">
    <source>
        <dbReference type="Proteomes" id="UP000781958"/>
    </source>
</evidence>
<keyword evidence="4 16" id="KW-0349">Heme</keyword>
<dbReference type="PROSITE" id="PS50857">
    <property type="entry name" value="COX2_CUA"/>
    <property type="match status" value="1"/>
</dbReference>
<name>A0ABS4SK01_9PROT</name>
<evidence type="ECO:0000256" key="1">
    <source>
        <dbReference type="ARBA" id="ARBA00004141"/>
    </source>
</evidence>
<dbReference type="EMBL" id="JAGINP010000008">
    <property type="protein sequence ID" value="MBP2292889.1"/>
    <property type="molecule type" value="Genomic_DNA"/>
</dbReference>
<sequence length="295" mass="32497">MLAAVYAVVLVLLLVAAIRPRRRRRLPPGPAFRPEEPIERRLTRGLTAWAVGTAAIVLTLTGFSYAVDRDILALGHRAELTIEVTAKQWWWQVRYDDPVPNRSFETANEIRLPVGVPVRVVLKAQDVIHSFWVPNLHGKTDLIPGRVNETVIVADREGRYRGQCAEFCGFQHANMALDVVAMPRDQFEAWRESQLAPAVAPSDERSREGQRVFLTSACVMCHTVRGTTAASRVGPDLTHVAARPSIAAGTLPYSKGNLAGWIADPQRIKPGSQMPVVGLSADQLQSVLAYLDGLK</sequence>
<keyword evidence="9 17" id="KW-1133">Transmembrane helix</keyword>
<keyword evidence="7 16" id="KW-0479">Metal-binding</keyword>
<dbReference type="InterPro" id="IPR034236">
    <property type="entry name" value="CuRO_CcO_Caa3_II"/>
</dbReference>
<evidence type="ECO:0000256" key="15">
    <source>
        <dbReference type="ARBA" id="ARBA00047816"/>
    </source>
</evidence>
<evidence type="ECO:0000256" key="4">
    <source>
        <dbReference type="ARBA" id="ARBA00022617"/>
    </source>
</evidence>
<evidence type="ECO:0000256" key="5">
    <source>
        <dbReference type="ARBA" id="ARBA00022660"/>
    </source>
</evidence>
<dbReference type="Proteomes" id="UP000781958">
    <property type="component" value="Unassembled WGS sequence"/>
</dbReference>
<dbReference type="InterPro" id="IPR008972">
    <property type="entry name" value="Cupredoxin"/>
</dbReference>
<dbReference type="InterPro" id="IPR001505">
    <property type="entry name" value="Copper_CuA"/>
</dbReference>
<evidence type="ECO:0000256" key="9">
    <source>
        <dbReference type="ARBA" id="ARBA00022989"/>
    </source>
</evidence>
<evidence type="ECO:0000256" key="13">
    <source>
        <dbReference type="ARBA" id="ARBA00024688"/>
    </source>
</evidence>
<dbReference type="SUPFAM" id="SSF49503">
    <property type="entry name" value="Cupredoxins"/>
    <property type="match status" value="1"/>
</dbReference>
<evidence type="ECO:0000256" key="2">
    <source>
        <dbReference type="ARBA" id="ARBA00007866"/>
    </source>
</evidence>